<dbReference type="EMBL" id="JAAMPC010000014">
    <property type="protein sequence ID" value="KAG2261397.1"/>
    <property type="molecule type" value="Genomic_DNA"/>
</dbReference>
<gene>
    <name evidence="3" type="ORF">Bca52824_068476</name>
</gene>
<evidence type="ECO:0000313" key="3">
    <source>
        <dbReference type="EMBL" id="KAG2261397.1"/>
    </source>
</evidence>
<proteinExistence type="predicted"/>
<dbReference type="PANTHER" id="PTHR34109">
    <property type="entry name" value="BNAUNNG04460D PROTEIN-RELATED"/>
    <property type="match status" value="1"/>
</dbReference>
<evidence type="ECO:0000259" key="1">
    <source>
        <dbReference type="Pfam" id="PF22650"/>
    </source>
</evidence>
<dbReference type="OrthoDB" id="2013034at2759"/>
<dbReference type="InterPro" id="IPR054575">
    <property type="entry name" value="At5g48480-like_C"/>
</dbReference>
<sequence>MAQEDVTTADGATAVEKSVTFTAYKPQLIVEAQKVGEAVAFYNLCLVRRRLDTLFTLPRVSRADQELPHLVYAKIKLAGTTIGVSDVSFHSGSNVKMGTITAILETDDMGTAITKAEAAGVVKVVYSVGEVEGGWGKVITDLFGCTWIFLSRAMCFFGIEE</sequence>
<organism evidence="3 4">
    <name type="scientific">Brassica carinata</name>
    <name type="common">Ethiopian mustard</name>
    <name type="synonym">Abyssinian cabbage</name>
    <dbReference type="NCBI Taxonomy" id="52824"/>
    <lineage>
        <taxon>Eukaryota</taxon>
        <taxon>Viridiplantae</taxon>
        <taxon>Streptophyta</taxon>
        <taxon>Embryophyta</taxon>
        <taxon>Tracheophyta</taxon>
        <taxon>Spermatophyta</taxon>
        <taxon>Magnoliopsida</taxon>
        <taxon>eudicotyledons</taxon>
        <taxon>Gunneridae</taxon>
        <taxon>Pentapetalae</taxon>
        <taxon>rosids</taxon>
        <taxon>malvids</taxon>
        <taxon>Brassicales</taxon>
        <taxon>Brassicaceae</taxon>
        <taxon>Brassiceae</taxon>
        <taxon>Brassica</taxon>
    </lineage>
</organism>
<dbReference type="Proteomes" id="UP000886595">
    <property type="component" value="Unassembled WGS sequence"/>
</dbReference>
<dbReference type="InterPro" id="IPR054576">
    <property type="entry name" value="At5g48480-like_N"/>
</dbReference>
<feature type="domain" description="Glyoxalase At5g48480-like C-terminal" evidence="1">
    <location>
        <begin position="101"/>
        <end position="149"/>
    </location>
</feature>
<dbReference type="SUPFAM" id="SSF54593">
    <property type="entry name" value="Glyoxalase/Bleomycin resistance protein/Dihydroxybiphenyl dioxygenase"/>
    <property type="match status" value="1"/>
</dbReference>
<reference evidence="3 4" key="1">
    <citation type="submission" date="2020-02" db="EMBL/GenBank/DDBJ databases">
        <authorList>
            <person name="Ma Q."/>
            <person name="Huang Y."/>
            <person name="Song X."/>
            <person name="Pei D."/>
        </authorList>
    </citation>
    <scope>NUCLEOTIDE SEQUENCE [LARGE SCALE GENOMIC DNA]</scope>
    <source>
        <strain evidence="3">Sxm20200214</strain>
        <tissue evidence="3">Leaf</tissue>
    </source>
</reference>
<comment type="caution">
    <text evidence="3">The sequence shown here is derived from an EMBL/GenBank/DDBJ whole genome shotgun (WGS) entry which is preliminary data.</text>
</comment>
<accession>A0A8X7Q1N2</accession>
<dbReference type="Pfam" id="PF22656">
    <property type="entry name" value="At5g48480-like_N"/>
    <property type="match status" value="1"/>
</dbReference>
<dbReference type="AlphaFoldDB" id="A0A8X7Q1N2"/>
<dbReference type="InterPro" id="IPR029068">
    <property type="entry name" value="Glyas_Bleomycin-R_OHBP_Dase"/>
</dbReference>
<feature type="domain" description="Glyoxalase At5g48480-like N-terminal" evidence="2">
    <location>
        <begin position="27"/>
        <end position="87"/>
    </location>
</feature>
<keyword evidence="4" id="KW-1185">Reference proteome</keyword>
<evidence type="ECO:0000259" key="2">
    <source>
        <dbReference type="Pfam" id="PF22656"/>
    </source>
</evidence>
<dbReference type="Pfam" id="PF22650">
    <property type="entry name" value="At5g48480-like_C"/>
    <property type="match status" value="1"/>
</dbReference>
<evidence type="ECO:0000313" key="4">
    <source>
        <dbReference type="Proteomes" id="UP000886595"/>
    </source>
</evidence>
<dbReference type="PANTHER" id="PTHR34109:SF1">
    <property type="entry name" value="VOC DOMAIN-CONTAINING PROTEIN"/>
    <property type="match status" value="1"/>
</dbReference>
<name>A0A8X7Q1N2_BRACI</name>
<dbReference type="Gene3D" id="3.10.180.10">
    <property type="entry name" value="2,3-Dihydroxybiphenyl 1,2-Dioxygenase, domain 1"/>
    <property type="match status" value="1"/>
</dbReference>
<protein>
    <submittedName>
        <fullName evidence="3">Uncharacterized protein</fullName>
    </submittedName>
</protein>